<accession>A0A4Z0Y8K7</accession>
<dbReference type="EMBL" id="SKBN01000236">
    <property type="protein sequence ID" value="TGJ80174.1"/>
    <property type="molecule type" value="Genomic_DNA"/>
</dbReference>
<evidence type="ECO:0000313" key="1">
    <source>
        <dbReference type="EMBL" id="TGJ80174.1"/>
    </source>
</evidence>
<evidence type="ECO:0000313" key="2">
    <source>
        <dbReference type="Proteomes" id="UP000297716"/>
    </source>
</evidence>
<proteinExistence type="predicted"/>
<gene>
    <name evidence="1" type="ORF">E0Z10_g8590</name>
</gene>
<comment type="caution">
    <text evidence="1">The sequence shown here is derived from an EMBL/GenBank/DDBJ whole genome shotgun (WGS) entry which is preliminary data.</text>
</comment>
<sequence>MMNDLGNDEWQAEAMLYPRTFNPQLPDYESQLADQYFAENWPMRITEFIAWREYFYPGENRCNRNEDAPPANDFALPMYQDPAMDVDLGFLDPELIDPELIDPALFLGEDIDVDSPPQAPGAGVGIDIAPGPNDDPVDNNPFISNSPLSQFLADATGNFAPAPVPAADADSPFGIPNDQFPPAPPALQVPEADMGEPMLDFDANLLDDDNPFGIANDQFLPAPPGLQVPEADMGEPALDFDANLFDDDINFFDDADVYSAAPVNQPLTPLALPGLSPFSLPLPAPQNLQPPTPAPQNLQPPAPAVLIIQPPPQDLHPPAPVRTIINPPAPAQENLPAIQLVGGQMRKVYTPQAIVAADARITEQLATDNDHAMLVLPEGIHVPSVIPLRYLGERSIEVGALGLKRTLIPHRLGAGHGV</sequence>
<protein>
    <submittedName>
        <fullName evidence="1">Uncharacterized protein</fullName>
    </submittedName>
</protein>
<name>A0A4Z0Y8K7_9PEZI</name>
<dbReference type="Proteomes" id="UP000297716">
    <property type="component" value="Unassembled WGS sequence"/>
</dbReference>
<organism evidence="1 2">
    <name type="scientific">Xylaria hypoxylon</name>
    <dbReference type="NCBI Taxonomy" id="37992"/>
    <lineage>
        <taxon>Eukaryota</taxon>
        <taxon>Fungi</taxon>
        <taxon>Dikarya</taxon>
        <taxon>Ascomycota</taxon>
        <taxon>Pezizomycotina</taxon>
        <taxon>Sordariomycetes</taxon>
        <taxon>Xylariomycetidae</taxon>
        <taxon>Xylariales</taxon>
        <taxon>Xylariaceae</taxon>
        <taxon>Xylaria</taxon>
    </lineage>
</organism>
<dbReference type="STRING" id="37992.A0A4Z0Y8K7"/>
<keyword evidence="2" id="KW-1185">Reference proteome</keyword>
<reference evidence="1 2" key="1">
    <citation type="submission" date="2019-03" db="EMBL/GenBank/DDBJ databases">
        <title>Draft genome sequence of Xylaria hypoxylon DSM 108379, a ubiquitous saprotrophic-parasitic fungi on hardwood.</title>
        <authorList>
            <person name="Buettner E."/>
            <person name="Leonhardt S."/>
            <person name="Gebauer A.M."/>
            <person name="Liers C."/>
            <person name="Hofrichter M."/>
            <person name="Kellner H."/>
        </authorList>
    </citation>
    <scope>NUCLEOTIDE SEQUENCE [LARGE SCALE GENOMIC DNA]</scope>
    <source>
        <strain evidence="1 2">DSM 108379</strain>
    </source>
</reference>
<dbReference type="AlphaFoldDB" id="A0A4Z0Y8K7"/>
<dbReference type="OrthoDB" id="10665001at2759"/>